<dbReference type="Proteomes" id="UP001597119">
    <property type="component" value="Unassembled WGS sequence"/>
</dbReference>
<dbReference type="EC" id="2.4.-.-" evidence="3"/>
<dbReference type="Gene3D" id="3.40.50.2000">
    <property type="entry name" value="Glycogen Phosphorylase B"/>
    <property type="match status" value="2"/>
</dbReference>
<dbReference type="EMBL" id="JBHUDJ010000011">
    <property type="protein sequence ID" value="MFD1588324.1"/>
    <property type="molecule type" value="Genomic_DNA"/>
</dbReference>
<keyword evidence="3" id="KW-0808">Transferase</keyword>
<evidence type="ECO:0000256" key="1">
    <source>
        <dbReference type="SAM" id="MobiDB-lite"/>
    </source>
</evidence>
<feature type="region of interest" description="Disordered" evidence="1">
    <location>
        <begin position="1"/>
        <end position="29"/>
    </location>
</feature>
<proteinExistence type="predicted"/>
<sequence length="386" mass="42331">MSTTDSSQTSARSGSTASPSSHRVHDRDEERALNEDVELLIVGTFGGGGVNQYVDNQASRLEDRISVSTYGMGMPPSGSGVLWFLRGLVLGFVAMLRFPWRRPPEIVHVHTSHQFSFVRSSFYVLYAKYVWNVPVILHVHGSSFDEFVETASYPLALFQSAVFAATDEVIVLSNYWQRVLTDRVEQSKITVLPNAVDVSEYRAAFDADPPRIVFISNLIERKGVTELVDAIDHLVARTDDSVAVDIAGDGPLSGRVEQLAADAESVTYHGYVSESEKRDLLRGGSVFVLPTYAEGLPIAILEGMAAGNAIVSTPVGSIPEVIDDDAGVLVPPGSEEKLADALESLLASPEQLAEMARENRRRIEDRYTWTQTVDELLAIYRRQLAG</sequence>
<gene>
    <name evidence="3" type="ORF">ACFR9U_15185</name>
</gene>
<comment type="caution">
    <text evidence="3">The sequence shown here is derived from an EMBL/GenBank/DDBJ whole genome shotgun (WGS) entry which is preliminary data.</text>
</comment>
<dbReference type="InterPro" id="IPR028098">
    <property type="entry name" value="Glyco_trans_4-like_N"/>
</dbReference>
<accession>A0ABD6CE73</accession>
<name>A0ABD6CE73_9EURY</name>
<dbReference type="RefSeq" id="WP_247381501.1">
    <property type="nucleotide sequence ID" value="NZ_JALLGV010000010.1"/>
</dbReference>
<keyword evidence="4" id="KW-1185">Reference proteome</keyword>
<feature type="compositionally biased region" description="Low complexity" evidence="1">
    <location>
        <begin position="9"/>
        <end position="21"/>
    </location>
</feature>
<protein>
    <submittedName>
        <fullName evidence="3">Glycosyltransferase family 4 protein</fullName>
        <ecNumber evidence="3">2.4.-.-</ecNumber>
    </submittedName>
</protein>
<dbReference type="AlphaFoldDB" id="A0ABD6CE73"/>
<keyword evidence="3" id="KW-0328">Glycosyltransferase</keyword>
<dbReference type="GO" id="GO:0016757">
    <property type="term" value="F:glycosyltransferase activity"/>
    <property type="evidence" value="ECO:0007669"/>
    <property type="project" value="UniProtKB-KW"/>
</dbReference>
<organism evidence="3 4">
    <name type="scientific">Halorientalis brevis</name>
    <dbReference type="NCBI Taxonomy" id="1126241"/>
    <lineage>
        <taxon>Archaea</taxon>
        <taxon>Methanobacteriati</taxon>
        <taxon>Methanobacteriota</taxon>
        <taxon>Stenosarchaea group</taxon>
        <taxon>Halobacteria</taxon>
        <taxon>Halobacteriales</taxon>
        <taxon>Haloarculaceae</taxon>
        <taxon>Halorientalis</taxon>
    </lineage>
</organism>
<dbReference type="Pfam" id="PF13439">
    <property type="entry name" value="Glyco_transf_4"/>
    <property type="match status" value="1"/>
</dbReference>
<evidence type="ECO:0000259" key="2">
    <source>
        <dbReference type="Pfam" id="PF13439"/>
    </source>
</evidence>
<evidence type="ECO:0000313" key="3">
    <source>
        <dbReference type="EMBL" id="MFD1588324.1"/>
    </source>
</evidence>
<dbReference type="Pfam" id="PF13692">
    <property type="entry name" value="Glyco_trans_1_4"/>
    <property type="match status" value="1"/>
</dbReference>
<evidence type="ECO:0000313" key="4">
    <source>
        <dbReference type="Proteomes" id="UP001597119"/>
    </source>
</evidence>
<dbReference type="CDD" id="cd03801">
    <property type="entry name" value="GT4_PimA-like"/>
    <property type="match status" value="1"/>
</dbReference>
<feature type="domain" description="Glycosyltransferase subfamily 4-like N-terminal" evidence="2">
    <location>
        <begin position="48"/>
        <end position="199"/>
    </location>
</feature>
<dbReference type="PANTHER" id="PTHR12526">
    <property type="entry name" value="GLYCOSYLTRANSFERASE"/>
    <property type="match status" value="1"/>
</dbReference>
<reference evidence="3 4" key="1">
    <citation type="journal article" date="2019" name="Int. J. Syst. Evol. Microbiol.">
        <title>The Global Catalogue of Microorganisms (GCM) 10K type strain sequencing project: providing services to taxonomists for standard genome sequencing and annotation.</title>
        <authorList>
            <consortium name="The Broad Institute Genomics Platform"/>
            <consortium name="The Broad Institute Genome Sequencing Center for Infectious Disease"/>
            <person name="Wu L."/>
            <person name="Ma J."/>
        </authorList>
    </citation>
    <scope>NUCLEOTIDE SEQUENCE [LARGE SCALE GENOMIC DNA]</scope>
    <source>
        <strain evidence="3 4">CGMCC 1.12125</strain>
    </source>
</reference>
<dbReference type="SUPFAM" id="SSF53756">
    <property type="entry name" value="UDP-Glycosyltransferase/glycogen phosphorylase"/>
    <property type="match status" value="1"/>
</dbReference>